<comment type="caution">
    <text evidence="1">The sequence shown here is derived from an EMBL/GenBank/DDBJ whole genome shotgun (WGS) entry which is preliminary data.</text>
</comment>
<name>A0A9X1L832_9FLAO</name>
<dbReference type="Proteomes" id="UP001139286">
    <property type="component" value="Unassembled WGS sequence"/>
</dbReference>
<dbReference type="EMBL" id="JAJAPX010000006">
    <property type="protein sequence ID" value="MCB4809466.1"/>
    <property type="molecule type" value="Genomic_DNA"/>
</dbReference>
<accession>A0A9X1L832</accession>
<evidence type="ECO:0000313" key="2">
    <source>
        <dbReference type="Proteomes" id="UP001139286"/>
    </source>
</evidence>
<organism evidence="1 2">
    <name type="scientific">Neotamlana sargassicola</name>
    <dbReference type="NCBI Taxonomy" id="2883125"/>
    <lineage>
        <taxon>Bacteria</taxon>
        <taxon>Pseudomonadati</taxon>
        <taxon>Bacteroidota</taxon>
        <taxon>Flavobacteriia</taxon>
        <taxon>Flavobacteriales</taxon>
        <taxon>Flavobacteriaceae</taxon>
        <taxon>Neotamlana</taxon>
    </lineage>
</organism>
<proteinExistence type="predicted"/>
<dbReference type="RefSeq" id="WP_226696829.1">
    <property type="nucleotide sequence ID" value="NZ_JAJAPX010000006.1"/>
</dbReference>
<evidence type="ECO:0000313" key="1">
    <source>
        <dbReference type="EMBL" id="MCB4809466.1"/>
    </source>
</evidence>
<dbReference type="AlphaFoldDB" id="A0A9X1L832"/>
<keyword evidence="2" id="KW-1185">Reference proteome</keyword>
<sequence length="125" mass="14647">MKKLVLITLLLAFMAKPLYNLSYLVYYQVNIDYIIENYCVNKTKVEMACNGKCHLAKQLQQNDATDEQNNAVKLFSELFSVVFYQSKTLYSFSCLIFYRKGKINSFYSKNYRYAYSASFFKPPIA</sequence>
<protein>
    <submittedName>
        <fullName evidence="1">Uncharacterized protein</fullName>
    </submittedName>
</protein>
<reference evidence="1" key="1">
    <citation type="submission" date="2021-10" db="EMBL/GenBank/DDBJ databases">
        <title>Tamlana sargassums sp. nov., and Tamlana laminarinivorans sp. nov., two new bacteria isolated from the brown alga.</title>
        <authorList>
            <person name="Li J."/>
        </authorList>
    </citation>
    <scope>NUCLEOTIDE SEQUENCE</scope>
    <source>
        <strain evidence="1">62-3</strain>
    </source>
</reference>
<gene>
    <name evidence="1" type="ORF">LG651_14515</name>
</gene>